<keyword evidence="2" id="KW-1185">Reference proteome</keyword>
<protein>
    <submittedName>
        <fullName evidence="1">Uncharacterized protein</fullName>
    </submittedName>
</protein>
<accession>A0ABW8MD03</accession>
<evidence type="ECO:0000313" key="2">
    <source>
        <dbReference type="Proteomes" id="UP001620514"/>
    </source>
</evidence>
<comment type="caution">
    <text evidence="1">The sequence shown here is derived from an EMBL/GenBank/DDBJ whole genome shotgun (WGS) entry which is preliminary data.</text>
</comment>
<gene>
    <name evidence="1" type="ORF">ABH943_001563</name>
</gene>
<sequence>MTLIEWDETEGGGSMAFRAIVLVDRITPDRLNLRTHN</sequence>
<dbReference type="Proteomes" id="UP001620514">
    <property type="component" value="Unassembled WGS sequence"/>
</dbReference>
<proteinExistence type="predicted"/>
<evidence type="ECO:0000313" key="1">
    <source>
        <dbReference type="EMBL" id="MFK4441548.1"/>
    </source>
</evidence>
<dbReference type="EMBL" id="JBIYDN010000004">
    <property type="protein sequence ID" value="MFK4441548.1"/>
    <property type="molecule type" value="Genomic_DNA"/>
</dbReference>
<name>A0ABW8MD03_9BURK</name>
<organism evidence="1 2">
    <name type="scientific">Caballeronia udeis</name>
    <dbReference type="NCBI Taxonomy" id="1232866"/>
    <lineage>
        <taxon>Bacteria</taxon>
        <taxon>Pseudomonadati</taxon>
        <taxon>Pseudomonadota</taxon>
        <taxon>Betaproteobacteria</taxon>
        <taxon>Burkholderiales</taxon>
        <taxon>Burkholderiaceae</taxon>
        <taxon>Caballeronia</taxon>
    </lineage>
</organism>
<reference evidence="1 2" key="1">
    <citation type="submission" date="2024-11" db="EMBL/GenBank/DDBJ databases">
        <title>Using genomics to understand microbial adaptation to soil warming.</title>
        <authorList>
            <person name="Deangelis K.M. PhD."/>
        </authorList>
    </citation>
    <scope>NUCLEOTIDE SEQUENCE [LARGE SCALE GENOMIC DNA]</scope>
    <source>
        <strain evidence="1 2">GAS97</strain>
    </source>
</reference>